<feature type="transmembrane region" description="Helical" evidence="1">
    <location>
        <begin position="100"/>
        <end position="119"/>
    </location>
</feature>
<evidence type="ECO:0008006" key="4">
    <source>
        <dbReference type="Google" id="ProtNLM"/>
    </source>
</evidence>
<keyword evidence="3" id="KW-1185">Reference proteome</keyword>
<name>A0A370DHG6_9GAMM</name>
<organism evidence="2 3">
    <name type="scientific">endosymbiont of Escarpia spicata</name>
    <dbReference type="NCBI Taxonomy" id="2200908"/>
    <lineage>
        <taxon>Bacteria</taxon>
        <taxon>Pseudomonadati</taxon>
        <taxon>Pseudomonadota</taxon>
        <taxon>Gammaproteobacteria</taxon>
        <taxon>sulfur-oxidizing symbionts</taxon>
    </lineage>
</organism>
<evidence type="ECO:0000313" key="2">
    <source>
        <dbReference type="EMBL" id="RDH84369.1"/>
    </source>
</evidence>
<feature type="transmembrane region" description="Helical" evidence="1">
    <location>
        <begin position="148"/>
        <end position="166"/>
    </location>
</feature>
<dbReference type="Proteomes" id="UP000254771">
    <property type="component" value="Unassembled WGS sequence"/>
</dbReference>
<keyword evidence="1" id="KW-0812">Transmembrane</keyword>
<accession>A0A370DHG6</accession>
<evidence type="ECO:0000313" key="3">
    <source>
        <dbReference type="Proteomes" id="UP000254771"/>
    </source>
</evidence>
<reference evidence="2 3" key="1">
    <citation type="journal article" date="2018" name="ISME J.">
        <title>Endosymbiont genomes yield clues of tubeworm success.</title>
        <authorList>
            <person name="Li Y."/>
            <person name="Liles M.R."/>
            <person name="Halanych K.M."/>
        </authorList>
    </citation>
    <scope>NUCLEOTIDE SEQUENCE [LARGE SCALE GENOMIC DNA]</scope>
    <source>
        <strain evidence="2">A1462</strain>
    </source>
</reference>
<gene>
    <name evidence="2" type="ORF">DIZ78_12580</name>
</gene>
<dbReference type="AlphaFoldDB" id="A0A370DHG6"/>
<feature type="transmembrane region" description="Helical" evidence="1">
    <location>
        <begin position="309"/>
        <end position="329"/>
    </location>
</feature>
<proteinExistence type="predicted"/>
<sequence>MRNRPFRQLVSRDLIWVCLVLLGLLLLAVPFLTSGPDVWLEIDWIDGRKLFSIDDSYRFFAAKNAFRVPTIFLWNYVMPLALLFDAIVAALSFDNLLVMRLGHAIVGILTLVVIARASLRSGCHPILAAASVLIVGLMPLYVIISSSFYAEGLFGLLLAVAFLLLIEERNTLLAIIVGLLPLVRPEGGIYCLLFLVYFGFRRDAKQGALVALPSLIYLVVFLLHSGDGISFLGWRLELRNILSPTLGQQSGSGISLDRLLNPLWCGLALGSLLIRRYRKWWPILLGPWVLIGIQALAITRGMQDFELRYLFSVIPVFGIAWAFPIHYLSQAESKLRFHRSLITFLTVAIFLTTLAGHMLQSEWLRQLYDQLGSSEHNLVKGQEIERDSGQGLKRFNPKPLRAFAGRVDAYVDAHKDVQTLFVANPTPLYFLDFLENGPHIETVLIPHNANIMANSDGYFFGFSLTTLSYRYFKFVPPNLAQPASAMLILNDSGYSPFTHLTFSEKTSPDISLTHSKKGIAANIQSGSMQAFAVTYSSRDSVQWLFPNR</sequence>
<dbReference type="EMBL" id="QFXE01000015">
    <property type="protein sequence ID" value="RDH84369.1"/>
    <property type="molecule type" value="Genomic_DNA"/>
</dbReference>
<evidence type="ECO:0000256" key="1">
    <source>
        <dbReference type="SAM" id="Phobius"/>
    </source>
</evidence>
<keyword evidence="1" id="KW-0472">Membrane</keyword>
<feature type="transmembrane region" description="Helical" evidence="1">
    <location>
        <begin position="210"/>
        <end position="234"/>
    </location>
</feature>
<keyword evidence="1" id="KW-1133">Transmembrane helix</keyword>
<feature type="transmembrane region" description="Helical" evidence="1">
    <location>
        <begin position="172"/>
        <end position="198"/>
    </location>
</feature>
<comment type="caution">
    <text evidence="2">The sequence shown here is derived from an EMBL/GenBank/DDBJ whole genome shotgun (WGS) entry which is preliminary data.</text>
</comment>
<feature type="transmembrane region" description="Helical" evidence="1">
    <location>
        <begin position="341"/>
        <end position="359"/>
    </location>
</feature>
<feature type="transmembrane region" description="Helical" evidence="1">
    <location>
        <begin position="125"/>
        <end position="143"/>
    </location>
</feature>
<protein>
    <recommendedName>
        <fullName evidence="4">Glycosyltransferase RgtA/B/C/D-like domain-containing protein</fullName>
    </recommendedName>
</protein>
<feature type="transmembrane region" description="Helical" evidence="1">
    <location>
        <begin position="280"/>
        <end position="297"/>
    </location>
</feature>